<comment type="subcellular location">
    <subcellularLocation>
        <location evidence="1 8">Cell membrane</location>
        <topology evidence="1 8">Multi-pass membrane protein</topology>
    </subcellularLocation>
</comment>
<feature type="transmembrane region" description="Helical" evidence="8">
    <location>
        <begin position="194"/>
        <end position="213"/>
    </location>
</feature>
<gene>
    <name evidence="9" type="ORF">LSTR_LSTR006881</name>
</gene>
<proteinExistence type="inferred from homology"/>
<feature type="transmembrane region" description="Helical" evidence="8">
    <location>
        <begin position="108"/>
        <end position="128"/>
    </location>
</feature>
<dbReference type="Proteomes" id="UP000291343">
    <property type="component" value="Unassembled WGS sequence"/>
</dbReference>
<dbReference type="GO" id="GO:0007635">
    <property type="term" value="P:chemosensory behavior"/>
    <property type="evidence" value="ECO:0007669"/>
    <property type="project" value="TreeGrafter"/>
</dbReference>
<comment type="similarity">
    <text evidence="8">Belongs to the insect chemoreceptor superfamily. Gustatory receptor (GR) family.</text>
</comment>
<name>A0A482XG52_LAOST</name>
<keyword evidence="6 8" id="KW-0675">Receptor</keyword>
<dbReference type="OrthoDB" id="6596504at2759"/>
<organism evidence="9 10">
    <name type="scientific">Laodelphax striatellus</name>
    <name type="common">Small brown planthopper</name>
    <name type="synonym">Delphax striatella</name>
    <dbReference type="NCBI Taxonomy" id="195883"/>
    <lineage>
        <taxon>Eukaryota</taxon>
        <taxon>Metazoa</taxon>
        <taxon>Ecdysozoa</taxon>
        <taxon>Arthropoda</taxon>
        <taxon>Hexapoda</taxon>
        <taxon>Insecta</taxon>
        <taxon>Pterygota</taxon>
        <taxon>Neoptera</taxon>
        <taxon>Paraneoptera</taxon>
        <taxon>Hemiptera</taxon>
        <taxon>Auchenorrhyncha</taxon>
        <taxon>Fulgoroidea</taxon>
        <taxon>Delphacidae</taxon>
        <taxon>Criomorphinae</taxon>
        <taxon>Laodelphax</taxon>
    </lineage>
</organism>
<feature type="transmembrane region" description="Helical" evidence="8">
    <location>
        <begin position="74"/>
        <end position="96"/>
    </location>
</feature>
<accession>A0A482XG52</accession>
<keyword evidence="4 8" id="KW-1133">Transmembrane helix</keyword>
<keyword evidence="2 8" id="KW-1003">Cell membrane</keyword>
<reference evidence="9 10" key="1">
    <citation type="journal article" date="2017" name="Gigascience">
        <title>Genome sequence of the small brown planthopper, Laodelphax striatellus.</title>
        <authorList>
            <person name="Zhu J."/>
            <person name="Jiang F."/>
            <person name="Wang X."/>
            <person name="Yang P."/>
            <person name="Bao Y."/>
            <person name="Zhao W."/>
            <person name="Wang W."/>
            <person name="Lu H."/>
            <person name="Wang Q."/>
            <person name="Cui N."/>
            <person name="Li J."/>
            <person name="Chen X."/>
            <person name="Luo L."/>
            <person name="Yu J."/>
            <person name="Kang L."/>
            <person name="Cui F."/>
        </authorList>
    </citation>
    <scope>NUCLEOTIDE SEQUENCE [LARGE SCALE GENOMIC DNA]</scope>
    <source>
        <strain evidence="9">Lst14</strain>
    </source>
</reference>
<feature type="transmembrane region" description="Helical" evidence="8">
    <location>
        <begin position="158"/>
        <end position="174"/>
    </location>
</feature>
<dbReference type="GO" id="GO:0030424">
    <property type="term" value="C:axon"/>
    <property type="evidence" value="ECO:0007669"/>
    <property type="project" value="TreeGrafter"/>
</dbReference>
<dbReference type="GO" id="GO:0050909">
    <property type="term" value="P:sensory perception of taste"/>
    <property type="evidence" value="ECO:0007669"/>
    <property type="project" value="InterPro"/>
</dbReference>
<keyword evidence="3 8" id="KW-0812">Transmembrane</keyword>
<evidence type="ECO:0000256" key="3">
    <source>
        <dbReference type="ARBA" id="ARBA00022692"/>
    </source>
</evidence>
<dbReference type="PANTHER" id="PTHR21143:SF133">
    <property type="entry name" value="GUSTATORY AND PHEROMONE RECEPTOR 32A-RELATED"/>
    <property type="match status" value="1"/>
</dbReference>
<dbReference type="GO" id="GO:0030425">
    <property type="term" value="C:dendrite"/>
    <property type="evidence" value="ECO:0007669"/>
    <property type="project" value="TreeGrafter"/>
</dbReference>
<dbReference type="GO" id="GO:0007165">
    <property type="term" value="P:signal transduction"/>
    <property type="evidence" value="ECO:0007669"/>
    <property type="project" value="UniProtKB-KW"/>
</dbReference>
<feature type="transmembrane region" description="Helical" evidence="8">
    <location>
        <begin position="397"/>
        <end position="417"/>
    </location>
</feature>
<comment type="caution">
    <text evidence="9">The sequence shown here is derived from an EMBL/GenBank/DDBJ whole genome shotgun (WGS) entry which is preliminary data.</text>
</comment>
<dbReference type="FunCoup" id="A0A482XG52">
    <property type="interactions" value="22"/>
</dbReference>
<keyword evidence="7 8" id="KW-0807">Transducer</keyword>
<feature type="transmembrane region" description="Helical" evidence="8">
    <location>
        <begin position="286"/>
        <end position="306"/>
    </location>
</feature>
<evidence type="ECO:0000313" key="9">
    <source>
        <dbReference type="EMBL" id="RZF44331.1"/>
    </source>
</evidence>
<evidence type="ECO:0000256" key="7">
    <source>
        <dbReference type="ARBA" id="ARBA00023224"/>
    </source>
</evidence>
<dbReference type="InParanoid" id="A0A482XG52"/>
<dbReference type="Pfam" id="PF08395">
    <property type="entry name" value="7tm_7"/>
    <property type="match status" value="1"/>
</dbReference>
<dbReference type="SMR" id="A0A482XG52"/>
<dbReference type="GO" id="GO:0008049">
    <property type="term" value="P:male courtship behavior"/>
    <property type="evidence" value="ECO:0007669"/>
    <property type="project" value="TreeGrafter"/>
</dbReference>
<evidence type="ECO:0000313" key="10">
    <source>
        <dbReference type="Proteomes" id="UP000291343"/>
    </source>
</evidence>
<dbReference type="PANTHER" id="PTHR21143">
    <property type="entry name" value="INVERTEBRATE GUSTATORY RECEPTOR"/>
    <property type="match status" value="1"/>
</dbReference>
<dbReference type="GO" id="GO:0005886">
    <property type="term" value="C:plasma membrane"/>
    <property type="evidence" value="ECO:0007669"/>
    <property type="project" value="UniProtKB-SubCell"/>
</dbReference>
<evidence type="ECO:0000256" key="8">
    <source>
        <dbReference type="RuleBase" id="RU363108"/>
    </source>
</evidence>
<keyword evidence="10" id="KW-1185">Reference proteome</keyword>
<dbReference type="InterPro" id="IPR013604">
    <property type="entry name" value="7TM_chemorcpt"/>
</dbReference>
<evidence type="ECO:0000256" key="1">
    <source>
        <dbReference type="ARBA" id="ARBA00004651"/>
    </source>
</evidence>
<dbReference type="EMBL" id="QKKF02011155">
    <property type="protein sequence ID" value="RZF44331.1"/>
    <property type="molecule type" value="Genomic_DNA"/>
</dbReference>
<feature type="transmembrane region" description="Helical" evidence="8">
    <location>
        <begin position="326"/>
        <end position="345"/>
    </location>
</feature>
<keyword evidence="5 8" id="KW-0472">Membrane</keyword>
<evidence type="ECO:0000256" key="2">
    <source>
        <dbReference type="ARBA" id="ARBA00022475"/>
    </source>
</evidence>
<evidence type="ECO:0000256" key="4">
    <source>
        <dbReference type="ARBA" id="ARBA00022989"/>
    </source>
</evidence>
<evidence type="ECO:0000256" key="5">
    <source>
        <dbReference type="ARBA" id="ARBA00023136"/>
    </source>
</evidence>
<dbReference type="GO" id="GO:0043025">
    <property type="term" value="C:neuronal cell body"/>
    <property type="evidence" value="ECO:0007669"/>
    <property type="project" value="TreeGrafter"/>
</dbReference>
<protein>
    <recommendedName>
        <fullName evidence="8">Gustatory receptor</fullName>
    </recommendedName>
</protein>
<sequence>MYGQIAVRQITFRNYSQHRFARTKQKKRGFYEDRDSHWTATVMNKFWKIVGVSSITTQKSRGGRITNEISKLGLIYSGLVFVVYLSFGCLTIKVTYSEFKKSDMAGSIALFFDVVSLVSIGVMVFLSAPNKCKNINLINSRMVNIDHMLQTRIRERQASSIAFVWITYLTLLIVCDRMVSQINDNSYFFFPLFISYYHVTSVGLQFMEISMCIKERFKILNRKLELIVRRVNSKSRIITAILVPTVETIRISDVNDQQGTIAMMSDIHWMLCDMVEKANDLFGAQVLAVMICIFIHNIVTPYFFFLNLMYPEGESLLATMHLVSQFLWIITHIMELLVIVLPCAATSNEANVTSKIVCKLLNRHLTQATRQQLETFALQLTHHRAEFSAYGMFKLDLPVITSIAGAVTTYLVILIQFQSTDLPLPQKP</sequence>
<dbReference type="STRING" id="195883.A0A482XG52"/>
<comment type="function">
    <text evidence="8">Gustatory receptor which mediates acceptance or avoidance behavior, depending on its substrates.</text>
</comment>
<evidence type="ECO:0000256" key="6">
    <source>
        <dbReference type="ARBA" id="ARBA00023170"/>
    </source>
</evidence>
<dbReference type="AlphaFoldDB" id="A0A482XG52"/>